<evidence type="ECO:0000313" key="3">
    <source>
        <dbReference type="Proteomes" id="UP001140949"/>
    </source>
</evidence>
<reference evidence="2" key="2">
    <citation type="submission" date="2023-04" db="EMBL/GenBank/DDBJ databases">
        <authorList>
            <person name="Bruccoleri R.E."/>
            <person name="Oakeley E.J."/>
            <person name="Faust A.-M."/>
            <person name="Dessus-Babus S."/>
            <person name="Altorfer M."/>
            <person name="Burckhardt D."/>
            <person name="Oertli M."/>
            <person name="Naumann U."/>
            <person name="Petersen F."/>
            <person name="Wong J."/>
        </authorList>
    </citation>
    <scope>NUCLEOTIDE SEQUENCE</scope>
    <source>
        <strain evidence="2">GSM-AAB239-AS_SAM_17_03QT</strain>
        <tissue evidence="2">Leaf</tissue>
    </source>
</reference>
<dbReference type="Pfam" id="PF14144">
    <property type="entry name" value="DOG1"/>
    <property type="match status" value="1"/>
</dbReference>
<evidence type="ECO:0000313" key="2">
    <source>
        <dbReference type="EMBL" id="KAJ6823159.1"/>
    </source>
</evidence>
<sequence length="248" mass="27671">MDSACLYDSWIQKQRKLRDDLSTARTADFADQTRLRSLVSRAVDLYDSHYRARSELSRSDPVAAVLPASSTPLERAAHWISGWRPNVLIHLLYTESGLRFESHLQNLLIGSRSGDIGDISPAQLAATDELQRRTVRREIEIDEELGEVQAGPWGWDPFPPSDSDLDGRLERVVRVVVRADELRMRTLRAVVGILEPLQAVDLLVAEADFEVGISGLGAELHQDPIGSTISDQAGSVLSPEKWLLQIRK</sequence>
<evidence type="ECO:0000259" key="1">
    <source>
        <dbReference type="PROSITE" id="PS51806"/>
    </source>
</evidence>
<dbReference type="GO" id="GO:0043565">
    <property type="term" value="F:sequence-specific DNA binding"/>
    <property type="evidence" value="ECO:0007669"/>
    <property type="project" value="InterPro"/>
</dbReference>
<dbReference type="EMBL" id="JANAVB010023599">
    <property type="protein sequence ID" value="KAJ6823159.1"/>
    <property type="molecule type" value="Genomic_DNA"/>
</dbReference>
<dbReference type="PROSITE" id="PS51806">
    <property type="entry name" value="DOG1"/>
    <property type="match status" value="1"/>
</dbReference>
<feature type="domain" description="DOG1" evidence="1">
    <location>
        <begin position="1"/>
        <end position="223"/>
    </location>
</feature>
<organism evidence="2 3">
    <name type="scientific">Iris pallida</name>
    <name type="common">Sweet iris</name>
    <dbReference type="NCBI Taxonomy" id="29817"/>
    <lineage>
        <taxon>Eukaryota</taxon>
        <taxon>Viridiplantae</taxon>
        <taxon>Streptophyta</taxon>
        <taxon>Embryophyta</taxon>
        <taxon>Tracheophyta</taxon>
        <taxon>Spermatophyta</taxon>
        <taxon>Magnoliopsida</taxon>
        <taxon>Liliopsida</taxon>
        <taxon>Asparagales</taxon>
        <taxon>Iridaceae</taxon>
        <taxon>Iridoideae</taxon>
        <taxon>Irideae</taxon>
        <taxon>Iris</taxon>
    </lineage>
</organism>
<dbReference type="Proteomes" id="UP001140949">
    <property type="component" value="Unassembled WGS sequence"/>
</dbReference>
<dbReference type="PANTHER" id="PTHR46354:SF12">
    <property type="entry name" value="DNA-BINDING PROTEIN-LIKE PROTEIN"/>
    <property type="match status" value="1"/>
</dbReference>
<name>A0AAX6G392_IRIPA</name>
<accession>A0AAX6G392</accession>
<proteinExistence type="predicted"/>
<comment type="caution">
    <text evidence="2">The sequence shown here is derived from an EMBL/GenBank/DDBJ whole genome shotgun (WGS) entry which is preliminary data.</text>
</comment>
<dbReference type="InterPro" id="IPR025422">
    <property type="entry name" value="TGA_domain"/>
</dbReference>
<dbReference type="GO" id="GO:0006351">
    <property type="term" value="P:DNA-templated transcription"/>
    <property type="evidence" value="ECO:0007669"/>
    <property type="project" value="InterPro"/>
</dbReference>
<protein>
    <submittedName>
        <fullName evidence="2">Protein DOG1-like 2</fullName>
    </submittedName>
</protein>
<reference evidence="2" key="1">
    <citation type="journal article" date="2023" name="GigaByte">
        <title>Genome assembly of the bearded iris, Iris pallida Lam.</title>
        <authorList>
            <person name="Bruccoleri R.E."/>
            <person name="Oakeley E.J."/>
            <person name="Faust A.M.E."/>
            <person name="Altorfer M."/>
            <person name="Dessus-Babus S."/>
            <person name="Burckhardt D."/>
            <person name="Oertli M."/>
            <person name="Naumann U."/>
            <person name="Petersen F."/>
            <person name="Wong J."/>
        </authorList>
    </citation>
    <scope>NUCLEOTIDE SEQUENCE</scope>
    <source>
        <strain evidence="2">GSM-AAB239-AS_SAM_17_03QT</strain>
    </source>
</reference>
<keyword evidence="3" id="KW-1185">Reference proteome</keyword>
<gene>
    <name evidence="2" type="ORF">M6B38_385220</name>
</gene>
<dbReference type="InterPro" id="IPR051886">
    <property type="entry name" value="Seed_Dev/Stress_Resp_Reg"/>
</dbReference>
<dbReference type="AlphaFoldDB" id="A0AAX6G392"/>
<dbReference type="PANTHER" id="PTHR46354">
    <property type="entry name" value="DOG1 DOMAIN-CONTAINING PROTEIN"/>
    <property type="match status" value="1"/>
</dbReference>